<dbReference type="AlphaFoldDB" id="A0A4Q0XVR9"/>
<dbReference type="RefSeq" id="WP_128995337.1">
    <property type="nucleotide sequence ID" value="NZ_PDKN01000002.1"/>
</dbReference>
<dbReference type="Gene3D" id="2.120.10.30">
    <property type="entry name" value="TolB, C-terminal domain"/>
    <property type="match status" value="1"/>
</dbReference>
<evidence type="ECO:0000313" key="3">
    <source>
        <dbReference type="EMBL" id="RXJ60339.1"/>
    </source>
</evidence>
<sequence length="367" mass="41436">MKFVLFLLSPFLLYAQTVLNFQSENRQIEVKKLFSNLGVPWGMTFVGNKELLVTLKEGTFVLLDTQSGTKKVLKARIDVLLNGQGGLLDIQTSPNFKNDRTVYFTYVKSVDNQGATTLAKARFESGELHDMQDIVVTQSQSDTSRHFGSRITFDEQEHLFFGVGDRGVRSNGQDLLTHAGSILRLNLDGSVPKDNPFVKENRARPEIYSYGHRNPQGLYFDKINQRLIEGEHGPRGGDEVNIIQKGANYGWATISYGKEYWNPLPVGEGTHKKGMEQPLKVYIPSIAPSSLIVYQGEMNSPFRGNIFQGALKLTHLNRLVLDDKDNVITKERWLEDMHERIRNVIEDNSGNLLISTDSGNIYQLILK</sequence>
<comment type="caution">
    <text evidence="3">The sequence shown here is derived from an EMBL/GenBank/DDBJ whole genome shotgun (WGS) entry which is preliminary data.</text>
</comment>
<name>A0A4Q0XVR9_9BACT</name>
<feature type="signal peptide" evidence="1">
    <location>
        <begin position="1"/>
        <end position="15"/>
    </location>
</feature>
<dbReference type="PANTHER" id="PTHR19328:SF75">
    <property type="entry name" value="ALDOSE SUGAR DEHYDROGENASE YLII"/>
    <property type="match status" value="1"/>
</dbReference>
<dbReference type="PANTHER" id="PTHR19328">
    <property type="entry name" value="HEDGEHOG-INTERACTING PROTEIN"/>
    <property type="match status" value="1"/>
</dbReference>
<proteinExistence type="predicted"/>
<dbReference type="Pfam" id="PF07995">
    <property type="entry name" value="GSDH"/>
    <property type="match status" value="1"/>
</dbReference>
<dbReference type="EMBL" id="PDKN01000002">
    <property type="protein sequence ID" value="RXJ60339.1"/>
    <property type="molecule type" value="Genomic_DNA"/>
</dbReference>
<dbReference type="InterPro" id="IPR011041">
    <property type="entry name" value="Quinoprot_gluc/sorb_DH_b-prop"/>
</dbReference>
<protein>
    <submittedName>
        <fullName evidence="3">Dehydrogenase</fullName>
    </submittedName>
</protein>
<organism evidence="3 4">
    <name type="scientific">Candidatus Marinarcus aquaticus</name>
    <dbReference type="NCBI Taxonomy" id="2044504"/>
    <lineage>
        <taxon>Bacteria</taxon>
        <taxon>Pseudomonadati</taxon>
        <taxon>Campylobacterota</taxon>
        <taxon>Epsilonproteobacteria</taxon>
        <taxon>Campylobacterales</taxon>
        <taxon>Arcobacteraceae</taxon>
        <taxon>Candidatus Marinarcus</taxon>
    </lineage>
</organism>
<dbReference type="SUPFAM" id="SSF50952">
    <property type="entry name" value="Soluble quinoprotein glucose dehydrogenase"/>
    <property type="match status" value="1"/>
</dbReference>
<dbReference type="InterPro" id="IPR012938">
    <property type="entry name" value="Glc/Sorbosone_DH"/>
</dbReference>
<keyword evidence="1" id="KW-0732">Signal</keyword>
<feature type="domain" description="Glucose/Sorbosone dehydrogenase" evidence="2">
    <location>
        <begin position="39"/>
        <end position="361"/>
    </location>
</feature>
<evidence type="ECO:0000259" key="2">
    <source>
        <dbReference type="Pfam" id="PF07995"/>
    </source>
</evidence>
<dbReference type="OrthoDB" id="9770043at2"/>
<evidence type="ECO:0000313" key="4">
    <source>
        <dbReference type="Proteomes" id="UP000290657"/>
    </source>
</evidence>
<gene>
    <name evidence="3" type="ORF">CRV04_03235</name>
</gene>
<feature type="chain" id="PRO_5020609026" evidence="1">
    <location>
        <begin position="16"/>
        <end position="367"/>
    </location>
</feature>
<dbReference type="InterPro" id="IPR011042">
    <property type="entry name" value="6-blade_b-propeller_TolB-like"/>
</dbReference>
<keyword evidence="4" id="KW-1185">Reference proteome</keyword>
<accession>A0A4Q0XVR9</accession>
<evidence type="ECO:0000256" key="1">
    <source>
        <dbReference type="SAM" id="SignalP"/>
    </source>
</evidence>
<reference evidence="3 4" key="1">
    <citation type="submission" date="2017-10" db="EMBL/GenBank/DDBJ databases">
        <title>Genomics of the genus Arcobacter.</title>
        <authorList>
            <person name="Perez-Cataluna A."/>
            <person name="Figueras M.J."/>
        </authorList>
    </citation>
    <scope>NUCLEOTIDE SEQUENCE [LARGE SCALE GENOMIC DNA]</scope>
    <source>
        <strain evidence="3 4">CECT 8987</strain>
    </source>
</reference>
<dbReference type="Proteomes" id="UP000290657">
    <property type="component" value="Unassembled WGS sequence"/>
</dbReference>